<evidence type="ECO:0000313" key="3">
    <source>
        <dbReference type="Proteomes" id="UP000076586"/>
    </source>
</evidence>
<evidence type="ECO:0000313" key="2">
    <source>
        <dbReference type="EMBL" id="GAT62033.1"/>
    </source>
</evidence>
<dbReference type="STRING" id="681398.PJIAN_1623"/>
<evidence type="ECO:0000256" key="1">
    <source>
        <dbReference type="SAM" id="SignalP"/>
    </source>
</evidence>
<keyword evidence="1" id="KW-0732">Signal</keyword>
<reference evidence="3" key="1">
    <citation type="submission" date="2016-04" db="EMBL/GenBank/DDBJ databases">
        <title>Draft genome sequence of Paludibacter jiangxiensis strain NM7.</title>
        <authorList>
            <person name="Qiu Y."/>
            <person name="Matsuura N."/>
            <person name="Ohashi A."/>
            <person name="Tourlousse M.D."/>
            <person name="Sekiguchi Y."/>
        </authorList>
    </citation>
    <scope>NUCLEOTIDE SEQUENCE [LARGE SCALE GENOMIC DNA]</scope>
    <source>
        <strain evidence="3">NM7</strain>
    </source>
</reference>
<gene>
    <name evidence="2" type="ORF">PJIAN_1623</name>
</gene>
<comment type="caution">
    <text evidence="2">The sequence shown here is derived from an EMBL/GenBank/DDBJ whole genome shotgun (WGS) entry which is preliminary data.</text>
</comment>
<dbReference type="Proteomes" id="UP000076586">
    <property type="component" value="Unassembled WGS sequence"/>
</dbReference>
<dbReference type="AlphaFoldDB" id="A0A170YSM7"/>
<keyword evidence="3" id="KW-1185">Reference proteome</keyword>
<name>A0A170YSM7_9BACT</name>
<feature type="chain" id="PRO_5007904879" description="Outer membrane protein beta-barrel domain-containing protein" evidence="1">
    <location>
        <begin position="33"/>
        <end position="322"/>
    </location>
</feature>
<evidence type="ECO:0008006" key="4">
    <source>
        <dbReference type="Google" id="ProtNLM"/>
    </source>
</evidence>
<dbReference type="RefSeq" id="WP_153802466.1">
    <property type="nucleotide sequence ID" value="NZ_BDCR01000001.1"/>
</dbReference>
<organism evidence="2 3">
    <name type="scientific">Paludibacter jiangxiensis</name>
    <dbReference type="NCBI Taxonomy" id="681398"/>
    <lineage>
        <taxon>Bacteria</taxon>
        <taxon>Pseudomonadati</taxon>
        <taxon>Bacteroidota</taxon>
        <taxon>Bacteroidia</taxon>
        <taxon>Bacteroidales</taxon>
        <taxon>Paludibacteraceae</taxon>
        <taxon>Paludibacter</taxon>
    </lineage>
</organism>
<proteinExistence type="predicted"/>
<accession>A0A170YSM7</accession>
<sequence length="322" mass="36185">MKRFYSLSTNVIRMRTVFVLALIVSMAFGAKAAVLPVDTTIHFNHKTVKIEDNADQVKIKVCDQGNDSVPYKQLYEGIFSDGKSYEKWTVMEEVGLQLPFLNKKHGEKYSRKNYSMQPHYAGFGIAYANITNDSHSKLNNVNGLAIKPDQSTEWFINLFEHILPIYRNTFGITTGLGMNWKTFRLDNNTHLVDVDGVTGVYNALAGIKYQYSRLKIVHLTLPLMLEWQPTFGHDHKSYVAAGLEGGIKTFCSYKVKYNDAEGNTIKKVEDKGLNTNPVSIDLIAQAGYGDFSVFAKYGLVKIFQSGKGPDVRAVSLGLMLHF</sequence>
<reference evidence="3" key="2">
    <citation type="journal article" date="2017" name="Genome Announc.">
        <title>Draft genome sequence of Paludibacter jiangxiensis NM7(T), a propionate-producing fermentative bacterium.</title>
        <authorList>
            <person name="Qiu Y.-L."/>
            <person name="Tourlousse D.M."/>
            <person name="Matsuura N."/>
            <person name="Ohashi A."/>
            <person name="Sekiguchi Y."/>
        </authorList>
    </citation>
    <scope>NUCLEOTIDE SEQUENCE [LARGE SCALE GENOMIC DNA]</scope>
    <source>
        <strain evidence="3">NM7</strain>
    </source>
</reference>
<protein>
    <recommendedName>
        <fullName evidence="4">Outer membrane protein beta-barrel domain-containing protein</fullName>
    </recommendedName>
</protein>
<dbReference type="EMBL" id="BDCR01000001">
    <property type="protein sequence ID" value="GAT62033.1"/>
    <property type="molecule type" value="Genomic_DNA"/>
</dbReference>
<dbReference type="OrthoDB" id="1117977at2"/>
<feature type="signal peptide" evidence="1">
    <location>
        <begin position="1"/>
        <end position="32"/>
    </location>
</feature>